<dbReference type="InterPro" id="IPR011623">
    <property type="entry name" value="7TMR_DISM_rcpt_extracell_dom1"/>
</dbReference>
<dbReference type="InterPro" id="IPR011622">
    <property type="entry name" value="7TMR_DISM_rcpt_extracell_dom2"/>
</dbReference>
<accession>A0ABW9RPC5</accession>
<feature type="transmembrane region" description="Helical" evidence="1">
    <location>
        <begin position="381"/>
        <end position="402"/>
    </location>
</feature>
<feature type="transmembrane region" description="Helical" evidence="1">
    <location>
        <begin position="257"/>
        <end position="281"/>
    </location>
</feature>
<dbReference type="InterPro" id="IPR000792">
    <property type="entry name" value="Tscrpt_reg_LuxR_C"/>
</dbReference>
<dbReference type="Gene3D" id="1.10.10.10">
    <property type="entry name" value="Winged helix-like DNA-binding domain superfamily/Winged helix DNA-binding domain"/>
    <property type="match status" value="1"/>
</dbReference>
<dbReference type="InterPro" id="IPR016032">
    <property type="entry name" value="Sig_transdc_resp-reg_C-effctor"/>
</dbReference>
<protein>
    <recommendedName>
        <fullName evidence="2">HTH luxR-type domain-containing protein</fullName>
    </recommendedName>
</protein>
<comment type="caution">
    <text evidence="3">The sequence shown here is derived from an EMBL/GenBank/DDBJ whole genome shotgun (WGS) entry which is preliminary data.</text>
</comment>
<evidence type="ECO:0000256" key="1">
    <source>
        <dbReference type="SAM" id="Phobius"/>
    </source>
</evidence>
<dbReference type="SUPFAM" id="SSF46894">
    <property type="entry name" value="C-terminal effector domain of the bipartite response regulators"/>
    <property type="match status" value="1"/>
</dbReference>
<dbReference type="Pfam" id="PF07696">
    <property type="entry name" value="7TMR-DISMED2"/>
    <property type="match status" value="1"/>
</dbReference>
<dbReference type="Pfam" id="PF07695">
    <property type="entry name" value="7TMR-DISM_7TM"/>
    <property type="match status" value="1"/>
</dbReference>
<feature type="transmembrane region" description="Helical" evidence="1">
    <location>
        <begin position="196"/>
        <end position="216"/>
    </location>
</feature>
<dbReference type="SMART" id="SM00421">
    <property type="entry name" value="HTH_LUXR"/>
    <property type="match status" value="1"/>
</dbReference>
<dbReference type="EMBL" id="SMLW01000470">
    <property type="protein sequence ID" value="MTI24965.1"/>
    <property type="molecule type" value="Genomic_DNA"/>
</dbReference>
<feature type="transmembrane region" description="Helical" evidence="1">
    <location>
        <begin position="223"/>
        <end position="245"/>
    </location>
</feature>
<feature type="domain" description="HTH luxR-type" evidence="2">
    <location>
        <begin position="492"/>
        <end position="549"/>
    </location>
</feature>
<feature type="transmembrane region" description="Helical" evidence="1">
    <location>
        <begin position="293"/>
        <end position="315"/>
    </location>
</feature>
<evidence type="ECO:0000259" key="2">
    <source>
        <dbReference type="SMART" id="SM00421"/>
    </source>
</evidence>
<keyword evidence="4" id="KW-1185">Reference proteome</keyword>
<dbReference type="Gene3D" id="2.60.40.2380">
    <property type="match status" value="1"/>
</dbReference>
<keyword evidence="1" id="KW-0472">Membrane</keyword>
<organism evidence="3 4">
    <name type="scientific">Fulvivirga kasyanovii</name>
    <dbReference type="NCBI Taxonomy" id="396812"/>
    <lineage>
        <taxon>Bacteria</taxon>
        <taxon>Pseudomonadati</taxon>
        <taxon>Bacteroidota</taxon>
        <taxon>Cytophagia</taxon>
        <taxon>Cytophagales</taxon>
        <taxon>Fulvivirgaceae</taxon>
        <taxon>Fulvivirga</taxon>
    </lineage>
</organism>
<keyword evidence="1" id="KW-0812">Transmembrane</keyword>
<feature type="transmembrane region" description="Helical" evidence="1">
    <location>
        <begin position="321"/>
        <end position="341"/>
    </location>
</feature>
<sequence length="552" mass="64399">MIFLYSYKISIVRDCNTFYMKPGFEKVKILCSSLFCLLILLPSFSNSQSITGVKLYYESNKRLTIDEVTHLQFEAIELPYAITSNGSDVFWISFNIECSDKDVDKAILEFFDWPYVDIFYQKEDVWVKEQTGNLVPFKNRSVPLGNRLLLTVPLQKHTYYAKLKINGNALKFPGEIRIQAHTPYHVLTEENANRDVAFFVNGALFCILIFLIFLYYRSKDKSLLIFLAYIILWMYTIIHNSGVIFSLFSSFSSLPKYFAYFDLWLSSAITILAIHVMYQLVPFKKYFIWEKKLFNFLIWTLCIFPLLTIFVGNLVAVTLPLYIVVVIVVVCFLYISISALYRKIPLSLLFFVANVPFYGGCIFFLLSGSGLISTYGNYHNVFLHLGVLFQASFFAVMFSFRYDRLRFANEKKREKILNQNQQLSALSMNLDRKNKVFSKVHEQAKSSGTGLEAKQVLKLIEDDFAFDKRWDDFKMHFEKVNQDFFKKLLSKHPDLSLNDKKMCAYLKLNLSSKEIAQLLHISPGAVEKSRYRLRKKLNLKKHELLTSYIQNF</sequence>
<name>A0ABW9RPC5_9BACT</name>
<keyword evidence="1" id="KW-1133">Transmembrane helix</keyword>
<feature type="transmembrane region" description="Helical" evidence="1">
    <location>
        <begin position="348"/>
        <end position="375"/>
    </location>
</feature>
<gene>
    <name evidence="3" type="ORF">E1163_08440</name>
</gene>
<proteinExistence type="predicted"/>
<dbReference type="Proteomes" id="UP000798808">
    <property type="component" value="Unassembled WGS sequence"/>
</dbReference>
<dbReference type="InterPro" id="IPR036388">
    <property type="entry name" value="WH-like_DNA-bd_sf"/>
</dbReference>
<evidence type="ECO:0000313" key="3">
    <source>
        <dbReference type="EMBL" id="MTI24965.1"/>
    </source>
</evidence>
<reference evidence="3 4" key="1">
    <citation type="submission" date="2019-02" db="EMBL/GenBank/DDBJ databases">
        <authorList>
            <person name="Goldberg S.R."/>
            <person name="Haltli B.A."/>
            <person name="Correa H."/>
            <person name="Russell K.G."/>
        </authorList>
    </citation>
    <scope>NUCLEOTIDE SEQUENCE [LARGE SCALE GENOMIC DNA]</scope>
    <source>
        <strain evidence="3 4">JCM 16186</strain>
    </source>
</reference>
<evidence type="ECO:0000313" key="4">
    <source>
        <dbReference type="Proteomes" id="UP000798808"/>
    </source>
</evidence>